<keyword evidence="4" id="KW-1185">Reference proteome</keyword>
<feature type="domain" description="HTH luxR-type" evidence="2">
    <location>
        <begin position="150"/>
        <end position="207"/>
    </location>
</feature>
<evidence type="ECO:0000313" key="4">
    <source>
        <dbReference type="Proteomes" id="UP000737171"/>
    </source>
</evidence>
<protein>
    <submittedName>
        <fullName evidence="3">Helix-turn-helix transcriptional regulator</fullName>
    </submittedName>
</protein>
<dbReference type="SUPFAM" id="SSF46894">
    <property type="entry name" value="C-terminal effector domain of the bipartite response regulators"/>
    <property type="match status" value="1"/>
</dbReference>
<sequence>MLDAFDLPNLTSLPRSSALAFDQATPPARRLLQMVDELDYGIVLLNDEGLVCQANRAARRELDAQHPLLLIGNELRARHPHDLLSLRDALTGAAQRGLRRLLCLGSDELRVTLAVVPLAALPGEAGRCVMLVLGKRQVCEELTVEWFARAHGLTLAETAVVKGLCADLTPHEIALRQGVGLATIRTQIGSVRAKTRSPSIRALVRQVAMLPPLVSALQGLAPLPAPRPLRPALDRPQREQRTALAA</sequence>
<dbReference type="InterPro" id="IPR016032">
    <property type="entry name" value="Sig_transdc_resp-reg_C-effctor"/>
</dbReference>
<feature type="compositionally biased region" description="Basic and acidic residues" evidence="1">
    <location>
        <begin position="232"/>
        <end position="246"/>
    </location>
</feature>
<dbReference type="SMART" id="SM00421">
    <property type="entry name" value="HTH_LUXR"/>
    <property type="match status" value="1"/>
</dbReference>
<organism evidence="3 4">
    <name type="scientific">Pseudaquabacterium terrae</name>
    <dbReference type="NCBI Taxonomy" id="2732868"/>
    <lineage>
        <taxon>Bacteria</taxon>
        <taxon>Pseudomonadati</taxon>
        <taxon>Pseudomonadota</taxon>
        <taxon>Betaproteobacteria</taxon>
        <taxon>Burkholderiales</taxon>
        <taxon>Sphaerotilaceae</taxon>
        <taxon>Pseudaquabacterium</taxon>
    </lineage>
</organism>
<dbReference type="RefSeq" id="WP_173125788.1">
    <property type="nucleotide sequence ID" value="NZ_JABRWJ010000006.1"/>
</dbReference>
<evidence type="ECO:0000259" key="2">
    <source>
        <dbReference type="SMART" id="SM00421"/>
    </source>
</evidence>
<feature type="region of interest" description="Disordered" evidence="1">
    <location>
        <begin position="226"/>
        <end position="246"/>
    </location>
</feature>
<dbReference type="Proteomes" id="UP000737171">
    <property type="component" value="Unassembled WGS sequence"/>
</dbReference>
<name>A0ABX2EKR7_9BURK</name>
<accession>A0ABX2EKR7</accession>
<dbReference type="Gene3D" id="1.10.10.10">
    <property type="entry name" value="Winged helix-like DNA-binding domain superfamily/Winged helix DNA-binding domain"/>
    <property type="match status" value="1"/>
</dbReference>
<evidence type="ECO:0000256" key="1">
    <source>
        <dbReference type="SAM" id="MobiDB-lite"/>
    </source>
</evidence>
<evidence type="ECO:0000313" key="3">
    <source>
        <dbReference type="EMBL" id="NRF69244.1"/>
    </source>
</evidence>
<proteinExistence type="predicted"/>
<gene>
    <name evidence="3" type="ORF">HLB44_19795</name>
</gene>
<dbReference type="InterPro" id="IPR036388">
    <property type="entry name" value="WH-like_DNA-bd_sf"/>
</dbReference>
<reference evidence="3 4" key="1">
    <citation type="submission" date="2020-05" db="EMBL/GenBank/DDBJ databases">
        <title>Aquincola sp. isolate from soil.</title>
        <authorList>
            <person name="Han J."/>
            <person name="Kim D.-U."/>
        </authorList>
    </citation>
    <scope>NUCLEOTIDE SEQUENCE [LARGE SCALE GENOMIC DNA]</scope>
    <source>
        <strain evidence="3 4">S2</strain>
    </source>
</reference>
<comment type="caution">
    <text evidence="3">The sequence shown here is derived from an EMBL/GenBank/DDBJ whole genome shotgun (WGS) entry which is preliminary data.</text>
</comment>
<dbReference type="EMBL" id="JABRWJ010000006">
    <property type="protein sequence ID" value="NRF69244.1"/>
    <property type="molecule type" value="Genomic_DNA"/>
</dbReference>
<dbReference type="InterPro" id="IPR000792">
    <property type="entry name" value="Tscrpt_reg_LuxR_C"/>
</dbReference>